<dbReference type="PANTHER" id="PTHR39598:SF1">
    <property type="entry name" value="AUSTINOID BIOSYNTHESIS CLUSTERS PROTEIN F-RELATED"/>
    <property type="match status" value="1"/>
</dbReference>
<name>A0A8H6F902_9LECA</name>
<reference evidence="1 2" key="1">
    <citation type="journal article" date="2020" name="Genomics">
        <title>Complete, high-quality genomes from long-read metagenomic sequencing of two wolf lichen thalli reveals enigmatic genome architecture.</title>
        <authorList>
            <person name="McKenzie S.K."/>
            <person name="Walston R.F."/>
            <person name="Allen J.L."/>
        </authorList>
    </citation>
    <scope>NUCLEOTIDE SEQUENCE [LARGE SCALE GENOMIC DNA]</scope>
    <source>
        <strain evidence="1">WasteWater1</strain>
    </source>
</reference>
<gene>
    <name evidence="1" type="ORF">HO133_004089</name>
</gene>
<protein>
    <recommendedName>
        <fullName evidence="3">SnoaL-like domain-containing protein</fullName>
    </recommendedName>
</protein>
<dbReference type="PANTHER" id="PTHR39598">
    <property type="entry name" value="AUSTINOL SYNTHESIS PROTEIN F-RELATED"/>
    <property type="match status" value="1"/>
</dbReference>
<evidence type="ECO:0000313" key="1">
    <source>
        <dbReference type="EMBL" id="KAF6219620.1"/>
    </source>
</evidence>
<keyword evidence="2" id="KW-1185">Reference proteome</keyword>
<dbReference type="InterPro" id="IPR050977">
    <property type="entry name" value="Fungal_Meroterpenoid_Isomerase"/>
</dbReference>
<evidence type="ECO:0000313" key="2">
    <source>
        <dbReference type="Proteomes" id="UP000593566"/>
    </source>
</evidence>
<dbReference type="EMBL" id="JACCJB010000019">
    <property type="protein sequence ID" value="KAF6219620.1"/>
    <property type="molecule type" value="Genomic_DNA"/>
</dbReference>
<accession>A0A8H6F902</accession>
<organism evidence="1 2">
    <name type="scientific">Letharia lupina</name>
    <dbReference type="NCBI Taxonomy" id="560253"/>
    <lineage>
        <taxon>Eukaryota</taxon>
        <taxon>Fungi</taxon>
        <taxon>Dikarya</taxon>
        <taxon>Ascomycota</taxon>
        <taxon>Pezizomycotina</taxon>
        <taxon>Lecanoromycetes</taxon>
        <taxon>OSLEUM clade</taxon>
        <taxon>Lecanoromycetidae</taxon>
        <taxon>Lecanorales</taxon>
        <taxon>Lecanorineae</taxon>
        <taxon>Parmeliaceae</taxon>
        <taxon>Letharia</taxon>
    </lineage>
</organism>
<dbReference type="Gene3D" id="3.10.450.50">
    <property type="match status" value="1"/>
</dbReference>
<comment type="caution">
    <text evidence="1">The sequence shown here is derived from an EMBL/GenBank/DDBJ whole genome shotgun (WGS) entry which is preliminary data.</text>
</comment>
<dbReference type="Proteomes" id="UP000593566">
    <property type="component" value="Unassembled WGS sequence"/>
</dbReference>
<sequence>MSAFRDFDVTVHDTIVDEEARKMVMHASSTGTTALGPYNNDYTLILHMTEDGRKVEKFYEFVDSAYTVDYMPRLQDAIANQQKG</sequence>
<proteinExistence type="predicted"/>
<dbReference type="RefSeq" id="XP_037149055.1">
    <property type="nucleotide sequence ID" value="XM_037295008.1"/>
</dbReference>
<dbReference type="AlphaFoldDB" id="A0A8H6F902"/>
<evidence type="ECO:0008006" key="3">
    <source>
        <dbReference type="Google" id="ProtNLM"/>
    </source>
</evidence>
<dbReference type="GeneID" id="59332498"/>